<evidence type="ECO:0000256" key="4">
    <source>
        <dbReference type="ARBA" id="ARBA00023136"/>
    </source>
</evidence>
<feature type="transmembrane region" description="Helical" evidence="5">
    <location>
        <begin position="33"/>
        <end position="54"/>
    </location>
</feature>
<comment type="caution">
    <text evidence="6">The sequence shown here is derived from an EMBL/GenBank/DDBJ whole genome shotgun (WGS) entry which is preliminary data.</text>
</comment>
<feature type="transmembrane region" description="Helical" evidence="5">
    <location>
        <begin position="88"/>
        <end position="110"/>
    </location>
</feature>
<evidence type="ECO:0000256" key="3">
    <source>
        <dbReference type="ARBA" id="ARBA00022989"/>
    </source>
</evidence>
<dbReference type="Gene3D" id="1.10.3430.10">
    <property type="entry name" value="Ammonium transporter AmtB like domains"/>
    <property type="match status" value="1"/>
</dbReference>
<comment type="subcellular location">
    <subcellularLocation>
        <location evidence="1">Membrane</location>
        <topology evidence="1">Multi-pass membrane protein</topology>
    </subcellularLocation>
</comment>
<dbReference type="RefSeq" id="WP_152582914.1">
    <property type="nucleotide sequence ID" value="NZ_VIKT02000002.1"/>
</dbReference>
<feature type="transmembrane region" description="Helical" evidence="5">
    <location>
        <begin position="170"/>
        <end position="190"/>
    </location>
</feature>
<keyword evidence="4 5" id="KW-0472">Membrane</keyword>
<feature type="transmembrane region" description="Helical" evidence="5">
    <location>
        <begin position="130"/>
        <end position="149"/>
    </location>
</feature>
<feature type="transmembrane region" description="Helical" evidence="5">
    <location>
        <begin position="6"/>
        <end position="21"/>
    </location>
</feature>
<feature type="transmembrane region" description="Helical" evidence="5">
    <location>
        <begin position="284"/>
        <end position="304"/>
    </location>
</feature>
<sequence length="355" mass="35057">MSDPVLQLACAALVLFVPVGVQQGLRPSATPRILIIAAVSLVAAVASLVADVAVGLGVDVAASVLDASFAGAIAATVALVVAQRLGTAGGAVFGLSWSLVVFQPVAAAVLDGVPSLVQVAFGAIDYGGVLASHVGAGSALLALSLLPVARPRDRAHQAESAVRVIERVSWGRGVMGASLVIAGGAAWLLGVDRVLTVASGRTLVNALAGMALAALLWIVVEKIAVDRVAPEGLIAGSLLGWGAIGAGVPYLSPLALIAAVAGGTAAAVGAVAQARARGAGVLRWGSGSMLVAVAVGSIVMTLLADRFGLAEMATITFTVEQLTATIVVAVVAGTGGIVCGLLAWGVSRWAIPDSN</sequence>
<evidence type="ECO:0000256" key="2">
    <source>
        <dbReference type="ARBA" id="ARBA00022692"/>
    </source>
</evidence>
<keyword evidence="2 5" id="KW-0812">Transmembrane</keyword>
<protein>
    <recommendedName>
        <fullName evidence="8">Ammonium transporter</fullName>
    </recommendedName>
</protein>
<keyword evidence="7" id="KW-1185">Reference proteome</keyword>
<dbReference type="Proteomes" id="UP000818266">
    <property type="component" value="Unassembled WGS sequence"/>
</dbReference>
<dbReference type="GO" id="GO:0016020">
    <property type="term" value="C:membrane"/>
    <property type="evidence" value="ECO:0007669"/>
    <property type="project" value="UniProtKB-SubCell"/>
</dbReference>
<reference evidence="6 7" key="1">
    <citation type="submission" date="2020-03" db="EMBL/GenBank/DDBJ databases">
        <title>Chryseoglobus sp. isolated from a deep-sea seamount.</title>
        <authorList>
            <person name="Zhang D.-C."/>
        </authorList>
    </citation>
    <scope>NUCLEOTIDE SEQUENCE [LARGE SCALE GENOMIC DNA]</scope>
    <source>
        <strain evidence="6 7">KN1116</strain>
    </source>
</reference>
<feature type="transmembrane region" description="Helical" evidence="5">
    <location>
        <begin position="202"/>
        <end position="220"/>
    </location>
</feature>
<feature type="transmembrane region" description="Helical" evidence="5">
    <location>
        <begin position="60"/>
        <end position="81"/>
    </location>
</feature>
<feature type="transmembrane region" description="Helical" evidence="5">
    <location>
        <begin position="254"/>
        <end position="272"/>
    </location>
</feature>
<name>A0A9E5MHV3_9MICO</name>
<evidence type="ECO:0008006" key="8">
    <source>
        <dbReference type="Google" id="ProtNLM"/>
    </source>
</evidence>
<organism evidence="6 7">
    <name type="scientific">Microcella pacifica</name>
    <dbReference type="NCBI Taxonomy" id="2591847"/>
    <lineage>
        <taxon>Bacteria</taxon>
        <taxon>Bacillati</taxon>
        <taxon>Actinomycetota</taxon>
        <taxon>Actinomycetes</taxon>
        <taxon>Micrococcales</taxon>
        <taxon>Microbacteriaceae</taxon>
        <taxon>Microcella</taxon>
    </lineage>
</organism>
<feature type="transmembrane region" description="Helical" evidence="5">
    <location>
        <begin position="232"/>
        <end position="248"/>
    </location>
</feature>
<evidence type="ECO:0000256" key="1">
    <source>
        <dbReference type="ARBA" id="ARBA00004141"/>
    </source>
</evidence>
<accession>A0A9E5MHV3</accession>
<evidence type="ECO:0000313" key="6">
    <source>
        <dbReference type="EMBL" id="NHF62013.1"/>
    </source>
</evidence>
<evidence type="ECO:0000256" key="5">
    <source>
        <dbReference type="SAM" id="Phobius"/>
    </source>
</evidence>
<dbReference type="EMBL" id="VIKT02000002">
    <property type="protein sequence ID" value="NHF62013.1"/>
    <property type="molecule type" value="Genomic_DNA"/>
</dbReference>
<feature type="transmembrane region" description="Helical" evidence="5">
    <location>
        <begin position="324"/>
        <end position="346"/>
    </location>
</feature>
<gene>
    <name evidence="6" type="ORF">FK219_001965</name>
</gene>
<dbReference type="InterPro" id="IPR029020">
    <property type="entry name" value="Ammonium/urea_transptr"/>
</dbReference>
<keyword evidence="3 5" id="KW-1133">Transmembrane helix</keyword>
<evidence type="ECO:0000313" key="7">
    <source>
        <dbReference type="Proteomes" id="UP000818266"/>
    </source>
</evidence>
<proteinExistence type="predicted"/>
<dbReference type="AlphaFoldDB" id="A0A9E5MHV3"/>